<evidence type="ECO:0000313" key="2">
    <source>
        <dbReference type="Proteomes" id="UP000238390"/>
    </source>
</evidence>
<dbReference type="AlphaFoldDB" id="A0A2R3J052"/>
<dbReference type="Proteomes" id="UP000238390">
    <property type="component" value="Chromosome"/>
</dbReference>
<accession>A0A2R3J052</accession>
<dbReference type="EMBL" id="CP027169">
    <property type="protein sequence ID" value="AVK07562.1"/>
    <property type="molecule type" value="Genomic_DNA"/>
</dbReference>
<dbReference type="RefSeq" id="WP_053813368.1">
    <property type="nucleotide sequence ID" value="NZ_CP027169.1"/>
</dbReference>
<organism evidence="1 2">
    <name type="scientific">Pseudomonas paraeruginosa</name>
    <dbReference type="NCBI Taxonomy" id="2994495"/>
    <lineage>
        <taxon>Bacteria</taxon>
        <taxon>Pseudomonadati</taxon>
        <taxon>Pseudomonadota</taxon>
        <taxon>Gammaproteobacteria</taxon>
        <taxon>Pseudomonadales</taxon>
        <taxon>Pseudomonadaceae</taxon>
        <taxon>Pseudomonas</taxon>
    </lineage>
</organism>
<evidence type="ECO:0000313" key="1">
    <source>
        <dbReference type="EMBL" id="AVK07562.1"/>
    </source>
</evidence>
<proteinExistence type="predicted"/>
<keyword evidence="2" id="KW-1185">Reference proteome</keyword>
<reference evidence="1 2" key="1">
    <citation type="submission" date="2018-02" db="EMBL/GenBank/DDBJ databases">
        <title>FDA/CDC Antimicrobial Resistant Isolate Bank Genome Sequencing.</title>
        <authorList>
            <person name="Benahmed F.H."/>
            <person name="Lutgring J.D."/>
            <person name="Yoo B."/>
            <person name="Machado M."/>
            <person name="Brown A."/>
            <person name="McAllister G."/>
            <person name="Perry A."/>
            <person name="Halpin A.L."/>
            <person name="Vavikolanu K."/>
            <person name="Ott S."/>
            <person name="Zhao X."/>
            <person name="Tallon L.J."/>
            <person name="Sadzewicz L."/>
            <person name="Aluvathingal J."/>
            <person name="Nadendla S."/>
            <person name="Voskania-kordi A."/>
            <person name="Simonyan V."/>
            <person name="Patel J."/>
            <person name="Shawar R.M."/>
        </authorList>
    </citation>
    <scope>NUCLEOTIDE SEQUENCE [LARGE SCALE GENOMIC DNA]</scope>
    <source>
        <strain evidence="1 2">AR_0356</strain>
    </source>
</reference>
<name>A0A2R3J052_9PSED</name>
<gene>
    <name evidence="1" type="ORF">CSB93_2098</name>
</gene>
<sequence length="76" mass="7977">MKVLNDLEMNCIGGADIHGTPIPGIPGATLHSLPPPAELDLSKAPPASGAIAGPKWPHCRPVVVPPIGFLPEEWKR</sequence>
<protein>
    <submittedName>
        <fullName evidence="1">Uncharacterized protein</fullName>
    </submittedName>
</protein>